<comment type="caution">
    <text evidence="3">The sequence shown here is derived from an EMBL/GenBank/DDBJ whole genome shotgun (WGS) entry which is preliminary data.</text>
</comment>
<dbReference type="PANTHER" id="PTHR40690:SF1">
    <property type="entry name" value="DUF1611 DOMAIN-CONTAINING PROTEIN"/>
    <property type="match status" value="1"/>
</dbReference>
<dbReference type="RefSeq" id="WP_130544488.1">
    <property type="nucleotide sequence ID" value="NZ_CP042431.1"/>
</dbReference>
<evidence type="ECO:0000259" key="2">
    <source>
        <dbReference type="Pfam" id="PF17396"/>
    </source>
</evidence>
<evidence type="ECO:0000259" key="1">
    <source>
        <dbReference type="Pfam" id="PF07755"/>
    </source>
</evidence>
<evidence type="ECO:0000313" key="4">
    <source>
        <dbReference type="Proteomes" id="UP000293874"/>
    </source>
</evidence>
<dbReference type="PANTHER" id="PTHR40690">
    <property type="entry name" value="GLL3100 PROTEIN"/>
    <property type="match status" value="1"/>
</dbReference>
<dbReference type="Proteomes" id="UP000293874">
    <property type="component" value="Unassembled WGS sequence"/>
</dbReference>
<dbReference type="AlphaFoldDB" id="A0A4Q7M7C7"/>
<sequence>MKQNAIVLTNGMLADGSAKTAHGLIRGSDRFSLLGVIDHEHAGKDAGEVLDGKHRNIPVWSSINAALAQPVKIDACIVGIAPVGGKLPAELKLILEECIRNGISIISGLHDFISDMEDMSLLANRYHVTITDVRKPKNRNELHFWNGKIFEVQCPIIAVLGMETNLGKRTTTRMLTEACRREGLNAQMIFTGQTGWMQDGAYGFVLDSTINDFVAGELEHAIHTCYRETNPDLILLEGQAGLRNPSGPCGSEYLISANAKKTVLVFAPKRTYYVDDPSWGPLPSIESEIELVRMYGSEVIALALNTTGCSTEEAFGFQQKLEQQFGIPVLLPIQEGVGKLVPLLRPLVNQ</sequence>
<keyword evidence="4" id="KW-1185">Reference proteome</keyword>
<reference evidence="3 4" key="1">
    <citation type="submission" date="2019-02" db="EMBL/GenBank/DDBJ databases">
        <title>Genomic Encyclopedia of Type Strains, Phase IV (KMG-IV): sequencing the most valuable type-strain genomes for metagenomic binning, comparative biology and taxonomic classification.</title>
        <authorList>
            <person name="Goeker M."/>
        </authorList>
    </citation>
    <scope>NUCLEOTIDE SEQUENCE [LARGE SCALE GENOMIC DNA]</scope>
    <source>
        <strain evidence="3 4">DSM 18116</strain>
    </source>
</reference>
<dbReference type="InterPro" id="IPR035402">
    <property type="entry name" value="DgcN-like_N"/>
</dbReference>
<dbReference type="OrthoDB" id="9778498at2"/>
<dbReference type="InterPro" id="IPR027417">
    <property type="entry name" value="P-loop_NTPase"/>
</dbReference>
<dbReference type="PIRSF" id="PIRSF026760">
    <property type="entry name" value="UCP026760"/>
    <property type="match status" value="1"/>
</dbReference>
<protein>
    <submittedName>
        <fullName evidence="3">Putative NAD-dependent epimerase/dehydratase family protein</fullName>
    </submittedName>
</protein>
<dbReference type="InterPro" id="IPR035086">
    <property type="entry name" value="DgcN-like_C"/>
</dbReference>
<feature type="domain" description="D-glutamate N-acetyltransferase-like C-terminal" evidence="1">
    <location>
        <begin position="143"/>
        <end position="341"/>
    </location>
</feature>
<proteinExistence type="predicted"/>
<gene>
    <name evidence="3" type="ORF">EV199_6015</name>
</gene>
<feature type="domain" description="D-glutamate N-acetyltransferase-like N-terminal" evidence="2">
    <location>
        <begin position="40"/>
        <end position="136"/>
    </location>
</feature>
<dbReference type="EMBL" id="SGXA01000007">
    <property type="protein sequence ID" value="RZS63916.1"/>
    <property type="molecule type" value="Genomic_DNA"/>
</dbReference>
<accession>A0A4Q7M7C7</accession>
<dbReference type="Gene3D" id="3.40.50.720">
    <property type="entry name" value="NAD(P)-binding Rossmann-like Domain"/>
    <property type="match status" value="1"/>
</dbReference>
<dbReference type="Gene3D" id="3.40.50.300">
    <property type="entry name" value="P-loop containing nucleotide triphosphate hydrolases"/>
    <property type="match status" value="1"/>
</dbReference>
<dbReference type="Pfam" id="PF07755">
    <property type="entry name" value="DUF1611"/>
    <property type="match status" value="1"/>
</dbReference>
<organism evidence="3 4">
    <name type="scientific">Pseudobacter ginsenosidimutans</name>
    <dbReference type="NCBI Taxonomy" id="661488"/>
    <lineage>
        <taxon>Bacteria</taxon>
        <taxon>Pseudomonadati</taxon>
        <taxon>Bacteroidota</taxon>
        <taxon>Chitinophagia</taxon>
        <taxon>Chitinophagales</taxon>
        <taxon>Chitinophagaceae</taxon>
        <taxon>Pseudobacter</taxon>
    </lineage>
</organism>
<evidence type="ECO:0000313" key="3">
    <source>
        <dbReference type="EMBL" id="RZS63916.1"/>
    </source>
</evidence>
<name>A0A4Q7M7C7_9BACT</name>
<dbReference type="Pfam" id="PF17396">
    <property type="entry name" value="DUF1611_N"/>
    <property type="match status" value="1"/>
</dbReference>
<dbReference type="SUPFAM" id="SSF52540">
    <property type="entry name" value="P-loop containing nucleoside triphosphate hydrolases"/>
    <property type="match status" value="1"/>
</dbReference>
<dbReference type="InterPro" id="IPR011669">
    <property type="entry name" value="DgcN-like"/>
</dbReference>